<dbReference type="EMBL" id="BMAV01007689">
    <property type="protein sequence ID" value="GFY50757.1"/>
    <property type="molecule type" value="Genomic_DNA"/>
</dbReference>
<name>A0A8X6XDK9_9ARAC</name>
<protein>
    <submittedName>
        <fullName evidence="1">Uncharacterized protein</fullName>
    </submittedName>
</protein>
<gene>
    <name evidence="1" type="ORF">TNIN_102851</name>
</gene>
<proteinExistence type="predicted"/>
<dbReference type="AlphaFoldDB" id="A0A8X6XDK9"/>
<comment type="caution">
    <text evidence="1">The sequence shown here is derived from an EMBL/GenBank/DDBJ whole genome shotgun (WGS) entry which is preliminary data.</text>
</comment>
<sequence length="69" mass="7471">MPTSVAIVLLSRATDTFHGVSERPASVALTRRSVHPAGPVLLTKSGPLVTLVRQIATDRERQIPRPFVV</sequence>
<dbReference type="Proteomes" id="UP000886998">
    <property type="component" value="Unassembled WGS sequence"/>
</dbReference>
<keyword evidence="2" id="KW-1185">Reference proteome</keyword>
<accession>A0A8X6XDK9</accession>
<reference evidence="1" key="1">
    <citation type="submission" date="2020-08" db="EMBL/GenBank/DDBJ databases">
        <title>Multicomponent nature underlies the extraordinary mechanical properties of spider dragline silk.</title>
        <authorList>
            <person name="Kono N."/>
            <person name="Nakamura H."/>
            <person name="Mori M."/>
            <person name="Yoshida Y."/>
            <person name="Ohtoshi R."/>
            <person name="Malay A.D."/>
            <person name="Moran D.A.P."/>
            <person name="Tomita M."/>
            <person name="Numata K."/>
            <person name="Arakawa K."/>
        </authorList>
    </citation>
    <scope>NUCLEOTIDE SEQUENCE</scope>
</reference>
<organism evidence="1 2">
    <name type="scientific">Trichonephila inaurata madagascariensis</name>
    <dbReference type="NCBI Taxonomy" id="2747483"/>
    <lineage>
        <taxon>Eukaryota</taxon>
        <taxon>Metazoa</taxon>
        <taxon>Ecdysozoa</taxon>
        <taxon>Arthropoda</taxon>
        <taxon>Chelicerata</taxon>
        <taxon>Arachnida</taxon>
        <taxon>Araneae</taxon>
        <taxon>Araneomorphae</taxon>
        <taxon>Entelegynae</taxon>
        <taxon>Araneoidea</taxon>
        <taxon>Nephilidae</taxon>
        <taxon>Trichonephila</taxon>
        <taxon>Trichonephila inaurata</taxon>
    </lineage>
</organism>
<evidence type="ECO:0000313" key="1">
    <source>
        <dbReference type="EMBL" id="GFY50757.1"/>
    </source>
</evidence>
<evidence type="ECO:0000313" key="2">
    <source>
        <dbReference type="Proteomes" id="UP000886998"/>
    </source>
</evidence>
<dbReference type="OrthoDB" id="6437036at2759"/>